<comment type="caution">
    <text evidence="1">The sequence shown here is derived from an EMBL/GenBank/DDBJ whole genome shotgun (WGS) entry which is preliminary data.</text>
</comment>
<organism evidence="1 2">
    <name type="scientific">Tanacetum coccineum</name>
    <dbReference type="NCBI Taxonomy" id="301880"/>
    <lineage>
        <taxon>Eukaryota</taxon>
        <taxon>Viridiplantae</taxon>
        <taxon>Streptophyta</taxon>
        <taxon>Embryophyta</taxon>
        <taxon>Tracheophyta</taxon>
        <taxon>Spermatophyta</taxon>
        <taxon>Magnoliopsida</taxon>
        <taxon>eudicotyledons</taxon>
        <taxon>Gunneridae</taxon>
        <taxon>Pentapetalae</taxon>
        <taxon>asterids</taxon>
        <taxon>campanulids</taxon>
        <taxon>Asterales</taxon>
        <taxon>Asteraceae</taxon>
        <taxon>Asteroideae</taxon>
        <taxon>Anthemideae</taxon>
        <taxon>Anthemidinae</taxon>
        <taxon>Tanacetum</taxon>
    </lineage>
</organism>
<reference evidence="1" key="1">
    <citation type="journal article" date="2022" name="Int. J. Mol. Sci.">
        <title>Draft Genome of Tanacetum Coccineum: Genomic Comparison of Closely Related Tanacetum-Family Plants.</title>
        <authorList>
            <person name="Yamashiro T."/>
            <person name="Shiraishi A."/>
            <person name="Nakayama K."/>
            <person name="Satake H."/>
        </authorList>
    </citation>
    <scope>NUCLEOTIDE SEQUENCE</scope>
</reference>
<protein>
    <submittedName>
        <fullName evidence="1">Uncharacterized protein</fullName>
    </submittedName>
</protein>
<dbReference type="Proteomes" id="UP001151760">
    <property type="component" value="Unassembled WGS sequence"/>
</dbReference>
<reference evidence="1" key="2">
    <citation type="submission" date="2022-01" db="EMBL/GenBank/DDBJ databases">
        <authorList>
            <person name="Yamashiro T."/>
            <person name="Shiraishi A."/>
            <person name="Satake H."/>
            <person name="Nakayama K."/>
        </authorList>
    </citation>
    <scope>NUCLEOTIDE SEQUENCE</scope>
</reference>
<sequence>MFAGILNSGPTNSIILQVSGVFTASLKGLFRSASPISFPVTTVRTLVRSSTSLKLRHIGDTLPRPLYSFTIDLRADRYPSICSLAEGAVLMRGVSTFSIGSPPEVDPPVLSVIPAGVAPMVSSGVPLRYSYSGGTRDLRVPEIYETNVLASSWGSPKTKLRRIYTRSRNSVGTLFLHCARTSEHGESEWPGVVPGDDLVNENNDSEVKEWWGNKSLYEQWKENHGEDPYDDDDFDDPRLTCAQIKFANAFGINLHGQLR</sequence>
<name>A0ABQ5FEZ6_9ASTR</name>
<keyword evidence="2" id="KW-1185">Reference proteome</keyword>
<evidence type="ECO:0000313" key="2">
    <source>
        <dbReference type="Proteomes" id="UP001151760"/>
    </source>
</evidence>
<gene>
    <name evidence="1" type="ORF">Tco_1005346</name>
</gene>
<evidence type="ECO:0000313" key="1">
    <source>
        <dbReference type="EMBL" id="GJT61813.1"/>
    </source>
</evidence>
<dbReference type="EMBL" id="BQNB010017320">
    <property type="protein sequence ID" value="GJT61813.1"/>
    <property type="molecule type" value="Genomic_DNA"/>
</dbReference>
<proteinExistence type="predicted"/>
<accession>A0ABQ5FEZ6</accession>